<dbReference type="PRINTS" id="PR00409">
    <property type="entry name" value="PHDIOXRDTASE"/>
</dbReference>
<dbReference type="Proteomes" id="UP000064939">
    <property type="component" value="Chromosome"/>
</dbReference>
<keyword evidence="4" id="KW-0001">2Fe-2S</keyword>
<keyword evidence="3" id="KW-0288">FMN</keyword>
<dbReference type="InterPro" id="IPR001041">
    <property type="entry name" value="2Fe-2S_ferredoxin-type"/>
</dbReference>
<dbReference type="AlphaFoldDB" id="A0A0N9VDX5"/>
<protein>
    <submittedName>
        <fullName evidence="11">Vanillate O-demethylase oxidoreductase</fullName>
    </submittedName>
</protein>
<evidence type="ECO:0000256" key="1">
    <source>
        <dbReference type="ARBA" id="ARBA00001917"/>
    </source>
</evidence>
<evidence type="ECO:0000256" key="6">
    <source>
        <dbReference type="ARBA" id="ARBA00023002"/>
    </source>
</evidence>
<dbReference type="InterPro" id="IPR036010">
    <property type="entry name" value="2Fe-2S_ferredoxin-like_sf"/>
</dbReference>
<name>A0A0N9VDX5_9GAMM</name>
<dbReference type="EMBL" id="CP012808">
    <property type="protein sequence ID" value="ALH95351.1"/>
    <property type="molecule type" value="Genomic_DNA"/>
</dbReference>
<keyword evidence="12" id="KW-1185">Reference proteome</keyword>
<dbReference type="InterPro" id="IPR017927">
    <property type="entry name" value="FAD-bd_FR_type"/>
</dbReference>
<dbReference type="PROSITE" id="PS00197">
    <property type="entry name" value="2FE2S_FER_1"/>
    <property type="match status" value="1"/>
</dbReference>
<dbReference type="GO" id="GO:0032259">
    <property type="term" value="P:methylation"/>
    <property type="evidence" value="ECO:0007669"/>
    <property type="project" value="UniProtKB-KW"/>
</dbReference>
<dbReference type="InterPro" id="IPR017938">
    <property type="entry name" value="Riboflavin_synthase-like_b-brl"/>
</dbReference>
<dbReference type="Pfam" id="PF22290">
    <property type="entry name" value="DmmA-like_N"/>
    <property type="match status" value="1"/>
</dbReference>
<dbReference type="SUPFAM" id="SSF54292">
    <property type="entry name" value="2Fe-2S ferredoxin-like"/>
    <property type="match status" value="1"/>
</dbReference>
<dbReference type="CDD" id="cd06185">
    <property type="entry name" value="PDR_like"/>
    <property type="match status" value="1"/>
</dbReference>
<dbReference type="CDD" id="cd00207">
    <property type="entry name" value="fer2"/>
    <property type="match status" value="1"/>
</dbReference>
<dbReference type="SUPFAM" id="SSF63380">
    <property type="entry name" value="Riboflavin synthase domain-like"/>
    <property type="match status" value="1"/>
</dbReference>
<reference evidence="11 12" key="1">
    <citation type="journal article" date="2015" name="Int. J. Syst. Evol. Microbiol.">
        <title>Acinetobacter equi sp. nov. isolated from horse faeces.</title>
        <authorList>
            <person name="Poppel M.T."/>
            <person name="Skiebe E."/>
            <person name="Laue M."/>
            <person name="Bergmann H."/>
            <person name="Ebersberger I."/>
            <person name="Garn T."/>
            <person name="Fruth A."/>
            <person name="Baumgardt S."/>
            <person name="Busse H.J."/>
            <person name="Wilharm G."/>
        </authorList>
    </citation>
    <scope>NUCLEOTIDE SEQUENCE [LARGE SCALE GENOMIC DNA]</scope>
    <source>
        <strain evidence="11 12">114</strain>
    </source>
</reference>
<organism evidence="11 12">
    <name type="scientific">Acinetobacter equi</name>
    <dbReference type="NCBI Taxonomy" id="1324350"/>
    <lineage>
        <taxon>Bacteria</taxon>
        <taxon>Pseudomonadati</taxon>
        <taxon>Pseudomonadota</taxon>
        <taxon>Gammaproteobacteria</taxon>
        <taxon>Moraxellales</taxon>
        <taxon>Moraxellaceae</taxon>
        <taxon>Acinetobacter</taxon>
    </lineage>
</organism>
<evidence type="ECO:0000256" key="3">
    <source>
        <dbReference type="ARBA" id="ARBA00022643"/>
    </source>
</evidence>
<dbReference type="Gene3D" id="3.10.20.30">
    <property type="match status" value="1"/>
</dbReference>
<dbReference type="InterPro" id="IPR050415">
    <property type="entry name" value="MRET"/>
</dbReference>
<dbReference type="KEGG" id="aei:AOY20_07275"/>
<sequence length="313" mass="34937">MEVTIHQIHRHNPDILSFELISENQIPLPAFQAGAHIDVHLGDGLIRQYSLANCSSEQHRYVIGVLKDPSSRGGSRYIHEQLKVGQRLIISEPRNLFALNPHLGHAILCAGGIGITPILAMAKELKRQNKSFQLFYFVKTRTSLAFLEELTELGNSVYIHIDDEPNTQCDLNHELRHHSAHQHLYVCGPNGFMDFVIQTAQKNAWLDSHIHKEHFNAPTIDTSNDGSFNIQILKTGQIIHVAPDQTAVKALEAAGICVPVSCEQGICGTCLVNVMSGEIDHRDLYLTEEEQAENKLFTPCCSRAKSKTLIIDL</sequence>
<evidence type="ECO:0000256" key="8">
    <source>
        <dbReference type="ARBA" id="ARBA00023014"/>
    </source>
</evidence>
<dbReference type="InterPro" id="IPR054582">
    <property type="entry name" value="DmmA-like_N"/>
</dbReference>
<evidence type="ECO:0000313" key="12">
    <source>
        <dbReference type="Proteomes" id="UP000064939"/>
    </source>
</evidence>
<dbReference type="GO" id="GO:0016491">
    <property type="term" value="F:oxidoreductase activity"/>
    <property type="evidence" value="ECO:0007669"/>
    <property type="project" value="UniProtKB-KW"/>
</dbReference>
<evidence type="ECO:0000259" key="10">
    <source>
        <dbReference type="PROSITE" id="PS51384"/>
    </source>
</evidence>
<dbReference type="Gene3D" id="3.40.50.80">
    <property type="entry name" value="Nucleotide-binding domain of ferredoxin-NADP reductase (FNR) module"/>
    <property type="match status" value="1"/>
</dbReference>
<keyword evidence="7" id="KW-0408">Iron</keyword>
<dbReference type="Pfam" id="PF00111">
    <property type="entry name" value="Fer2"/>
    <property type="match status" value="1"/>
</dbReference>
<proteinExistence type="predicted"/>
<dbReference type="GO" id="GO:0051537">
    <property type="term" value="F:2 iron, 2 sulfur cluster binding"/>
    <property type="evidence" value="ECO:0007669"/>
    <property type="project" value="UniProtKB-KW"/>
</dbReference>
<dbReference type="InterPro" id="IPR039261">
    <property type="entry name" value="FNR_nucleotide-bd"/>
</dbReference>
<keyword evidence="6" id="KW-0560">Oxidoreductase</keyword>
<dbReference type="GO" id="GO:0046872">
    <property type="term" value="F:metal ion binding"/>
    <property type="evidence" value="ECO:0007669"/>
    <property type="project" value="UniProtKB-KW"/>
</dbReference>
<evidence type="ECO:0000256" key="5">
    <source>
        <dbReference type="ARBA" id="ARBA00022723"/>
    </source>
</evidence>
<dbReference type="GO" id="GO:0008168">
    <property type="term" value="F:methyltransferase activity"/>
    <property type="evidence" value="ECO:0007669"/>
    <property type="project" value="UniProtKB-KW"/>
</dbReference>
<gene>
    <name evidence="11" type="ORF">AOY20_07275</name>
</gene>
<dbReference type="STRING" id="1324350.AOY20_07275"/>
<comment type="cofactor">
    <cofactor evidence="1">
        <name>FMN</name>
        <dbReference type="ChEBI" id="CHEBI:58210"/>
    </cofactor>
</comment>
<keyword evidence="11" id="KW-0808">Transferase</keyword>
<dbReference type="InterPro" id="IPR012675">
    <property type="entry name" value="Beta-grasp_dom_sf"/>
</dbReference>
<dbReference type="Gene3D" id="2.40.30.10">
    <property type="entry name" value="Translation factors"/>
    <property type="match status" value="1"/>
</dbReference>
<dbReference type="PROSITE" id="PS51384">
    <property type="entry name" value="FAD_FR"/>
    <property type="match status" value="1"/>
</dbReference>
<dbReference type="PROSITE" id="PS51085">
    <property type="entry name" value="2FE2S_FER_2"/>
    <property type="match status" value="1"/>
</dbReference>
<dbReference type="PANTHER" id="PTHR47354:SF1">
    <property type="entry name" value="CARNITINE MONOOXYGENASE REDUCTASE SUBUNIT"/>
    <property type="match status" value="1"/>
</dbReference>
<dbReference type="InterPro" id="IPR006058">
    <property type="entry name" value="2Fe2S_fd_BS"/>
</dbReference>
<accession>A0A0N9VDX5</accession>
<dbReference type="OrthoDB" id="9801223at2"/>
<evidence type="ECO:0000313" key="11">
    <source>
        <dbReference type="EMBL" id="ALH95351.1"/>
    </source>
</evidence>
<keyword evidence="8" id="KW-0411">Iron-sulfur</keyword>
<keyword evidence="11" id="KW-0489">Methyltransferase</keyword>
<feature type="domain" description="2Fe-2S ferredoxin-type" evidence="9">
    <location>
        <begin position="228"/>
        <end position="313"/>
    </location>
</feature>
<evidence type="ECO:0000256" key="4">
    <source>
        <dbReference type="ARBA" id="ARBA00022714"/>
    </source>
</evidence>
<dbReference type="SUPFAM" id="SSF52343">
    <property type="entry name" value="Ferredoxin reductase-like, C-terminal NADP-linked domain"/>
    <property type="match status" value="1"/>
</dbReference>
<feature type="domain" description="FAD-binding FR-type" evidence="10">
    <location>
        <begin position="1"/>
        <end position="100"/>
    </location>
</feature>
<keyword evidence="2" id="KW-0285">Flavoprotein</keyword>
<evidence type="ECO:0000259" key="9">
    <source>
        <dbReference type="PROSITE" id="PS51085"/>
    </source>
</evidence>
<evidence type="ECO:0000256" key="2">
    <source>
        <dbReference type="ARBA" id="ARBA00022630"/>
    </source>
</evidence>
<evidence type="ECO:0000256" key="7">
    <source>
        <dbReference type="ARBA" id="ARBA00023004"/>
    </source>
</evidence>
<dbReference type="RefSeq" id="WP_054581243.1">
    <property type="nucleotide sequence ID" value="NZ_CP012808.1"/>
</dbReference>
<dbReference type="PANTHER" id="PTHR47354">
    <property type="entry name" value="NADH OXIDOREDUCTASE HCR"/>
    <property type="match status" value="1"/>
</dbReference>
<keyword evidence="5" id="KW-0479">Metal-binding</keyword>